<evidence type="ECO:0000313" key="2">
    <source>
        <dbReference type="Proteomes" id="UP001324115"/>
    </source>
</evidence>
<sequence length="165" mass="19149">MVKDIQCSLNMYETKPQTHSDTTAISIWLYITQRYQLKIHPSQPQGVETIVEDIVSPQFYAQVKIPLFVTGLRYARHNYLSRELSKLNLDPTVCEFFREQIESCVFGEVDKSGCSFKEDFEIVAQLHVFKTESVDKEEFNRHSCQIHGIEISDLLNWNPSLESLT</sequence>
<keyword evidence="2" id="KW-1185">Reference proteome</keyword>
<dbReference type="EMBL" id="JAXUIC010000005">
    <property type="protein sequence ID" value="KAK4588572.1"/>
    <property type="molecule type" value="Genomic_DNA"/>
</dbReference>
<protein>
    <submittedName>
        <fullName evidence="1">Uncharacterized protein</fullName>
    </submittedName>
</protein>
<name>A0AAN7FA88_QUERU</name>
<reference evidence="1 2" key="1">
    <citation type="journal article" date="2023" name="G3 (Bethesda)">
        <title>A haplotype-resolved chromosome-scale genome for Quercus rubra L. provides insights into the genetics of adaptive traits for red oak species.</title>
        <authorList>
            <person name="Kapoor B."/>
            <person name="Jenkins J."/>
            <person name="Schmutz J."/>
            <person name="Zhebentyayeva T."/>
            <person name="Kuelheim C."/>
            <person name="Coggeshall M."/>
            <person name="Heim C."/>
            <person name="Lasky J.R."/>
            <person name="Leites L."/>
            <person name="Islam-Faridi N."/>
            <person name="Romero-Severson J."/>
            <person name="DeLeo V.L."/>
            <person name="Lucas S.M."/>
            <person name="Lazic D."/>
            <person name="Gailing O."/>
            <person name="Carlson J."/>
            <person name="Staton M."/>
        </authorList>
    </citation>
    <scope>NUCLEOTIDE SEQUENCE [LARGE SCALE GENOMIC DNA]</scope>
    <source>
        <strain evidence="1">Pseudo-F2</strain>
    </source>
</reference>
<comment type="caution">
    <text evidence="1">The sequence shown here is derived from an EMBL/GenBank/DDBJ whole genome shotgun (WGS) entry which is preliminary data.</text>
</comment>
<accession>A0AAN7FA88</accession>
<gene>
    <name evidence="1" type="ORF">RGQ29_019542</name>
</gene>
<dbReference type="AlphaFoldDB" id="A0AAN7FA88"/>
<dbReference type="Proteomes" id="UP001324115">
    <property type="component" value="Unassembled WGS sequence"/>
</dbReference>
<proteinExistence type="predicted"/>
<evidence type="ECO:0000313" key="1">
    <source>
        <dbReference type="EMBL" id="KAK4588572.1"/>
    </source>
</evidence>
<organism evidence="1 2">
    <name type="scientific">Quercus rubra</name>
    <name type="common">Northern red oak</name>
    <name type="synonym">Quercus borealis</name>
    <dbReference type="NCBI Taxonomy" id="3512"/>
    <lineage>
        <taxon>Eukaryota</taxon>
        <taxon>Viridiplantae</taxon>
        <taxon>Streptophyta</taxon>
        <taxon>Embryophyta</taxon>
        <taxon>Tracheophyta</taxon>
        <taxon>Spermatophyta</taxon>
        <taxon>Magnoliopsida</taxon>
        <taxon>eudicotyledons</taxon>
        <taxon>Gunneridae</taxon>
        <taxon>Pentapetalae</taxon>
        <taxon>rosids</taxon>
        <taxon>fabids</taxon>
        <taxon>Fagales</taxon>
        <taxon>Fagaceae</taxon>
        <taxon>Quercus</taxon>
    </lineage>
</organism>